<gene>
    <name evidence="2" type="ORF">CASFOL_031548</name>
</gene>
<keyword evidence="3" id="KW-1185">Reference proteome</keyword>
<comment type="caution">
    <text evidence="2">The sequence shown here is derived from an EMBL/GenBank/DDBJ whole genome shotgun (WGS) entry which is preliminary data.</text>
</comment>
<evidence type="ECO:0000313" key="2">
    <source>
        <dbReference type="EMBL" id="KAL3624880.1"/>
    </source>
</evidence>
<dbReference type="AlphaFoldDB" id="A0ABD3C7S4"/>
<proteinExistence type="predicted"/>
<sequence length="76" mass="8235">MASLLLLLSEVLKHESVDNLIMSPPPPSSATVPPPAAAKRSAGGKLLKNLSSRWENYAEAQFQEDLPRICVDLALH</sequence>
<name>A0ABD3C7S4_9LAMI</name>
<dbReference type="Proteomes" id="UP001632038">
    <property type="component" value="Unassembled WGS sequence"/>
</dbReference>
<evidence type="ECO:0000313" key="3">
    <source>
        <dbReference type="Proteomes" id="UP001632038"/>
    </source>
</evidence>
<dbReference type="EMBL" id="JAVIJP010000053">
    <property type="protein sequence ID" value="KAL3624880.1"/>
    <property type="molecule type" value="Genomic_DNA"/>
</dbReference>
<protein>
    <submittedName>
        <fullName evidence="2">Uncharacterized protein</fullName>
    </submittedName>
</protein>
<organism evidence="2 3">
    <name type="scientific">Castilleja foliolosa</name>
    <dbReference type="NCBI Taxonomy" id="1961234"/>
    <lineage>
        <taxon>Eukaryota</taxon>
        <taxon>Viridiplantae</taxon>
        <taxon>Streptophyta</taxon>
        <taxon>Embryophyta</taxon>
        <taxon>Tracheophyta</taxon>
        <taxon>Spermatophyta</taxon>
        <taxon>Magnoliopsida</taxon>
        <taxon>eudicotyledons</taxon>
        <taxon>Gunneridae</taxon>
        <taxon>Pentapetalae</taxon>
        <taxon>asterids</taxon>
        <taxon>lamiids</taxon>
        <taxon>Lamiales</taxon>
        <taxon>Orobanchaceae</taxon>
        <taxon>Pedicularideae</taxon>
        <taxon>Castillejinae</taxon>
        <taxon>Castilleja</taxon>
    </lineage>
</organism>
<feature type="compositionally biased region" description="Pro residues" evidence="1">
    <location>
        <begin position="23"/>
        <end position="36"/>
    </location>
</feature>
<evidence type="ECO:0000256" key="1">
    <source>
        <dbReference type="SAM" id="MobiDB-lite"/>
    </source>
</evidence>
<reference evidence="3" key="1">
    <citation type="journal article" date="2024" name="IScience">
        <title>Strigolactones Initiate the Formation of Haustorium-like Structures in Castilleja.</title>
        <authorList>
            <person name="Buerger M."/>
            <person name="Peterson D."/>
            <person name="Chory J."/>
        </authorList>
    </citation>
    <scope>NUCLEOTIDE SEQUENCE [LARGE SCALE GENOMIC DNA]</scope>
</reference>
<accession>A0ABD3C7S4</accession>
<feature type="region of interest" description="Disordered" evidence="1">
    <location>
        <begin position="19"/>
        <end position="41"/>
    </location>
</feature>